<feature type="non-terminal residue" evidence="1">
    <location>
        <position position="1"/>
    </location>
</feature>
<comment type="caution">
    <text evidence="1">The sequence shown here is derived from an EMBL/GenBank/DDBJ whole genome shotgun (WGS) entry which is preliminary data.</text>
</comment>
<protein>
    <submittedName>
        <fullName evidence="1">Uncharacterized protein</fullName>
    </submittedName>
</protein>
<dbReference type="EMBL" id="JAMKFB020000023">
    <property type="protein sequence ID" value="KAL0159106.1"/>
    <property type="molecule type" value="Genomic_DNA"/>
</dbReference>
<sequence length="179" mass="19821">PEIHIFCNASEQAYIAVAYLRSENNKGQVEVTFMAASSSPYPLSKLLVTELTIPIHSVTLWSDSTTVLTWLKSSSCRYKVFVGTRVAEIQELTASATWYYVKSGDNPADDITRGREPVDCHQIAGLNKLPYLLKIKAVMTAPTPLPKPEQYDTLSDYLNACGQELHGAAYTSCADIQRE</sequence>
<evidence type="ECO:0000313" key="2">
    <source>
        <dbReference type="Proteomes" id="UP001529510"/>
    </source>
</evidence>
<dbReference type="AlphaFoldDB" id="A0ABD0NDH0"/>
<accession>A0ABD0NDH0</accession>
<dbReference type="PANTHER" id="PTHR47331:SF1">
    <property type="entry name" value="GAG-LIKE PROTEIN"/>
    <property type="match status" value="1"/>
</dbReference>
<dbReference type="Proteomes" id="UP001529510">
    <property type="component" value="Unassembled WGS sequence"/>
</dbReference>
<evidence type="ECO:0000313" key="1">
    <source>
        <dbReference type="EMBL" id="KAL0159106.1"/>
    </source>
</evidence>
<organism evidence="1 2">
    <name type="scientific">Cirrhinus mrigala</name>
    <name type="common">Mrigala</name>
    <dbReference type="NCBI Taxonomy" id="683832"/>
    <lineage>
        <taxon>Eukaryota</taxon>
        <taxon>Metazoa</taxon>
        <taxon>Chordata</taxon>
        <taxon>Craniata</taxon>
        <taxon>Vertebrata</taxon>
        <taxon>Euteleostomi</taxon>
        <taxon>Actinopterygii</taxon>
        <taxon>Neopterygii</taxon>
        <taxon>Teleostei</taxon>
        <taxon>Ostariophysi</taxon>
        <taxon>Cypriniformes</taxon>
        <taxon>Cyprinidae</taxon>
        <taxon>Labeoninae</taxon>
        <taxon>Labeonini</taxon>
        <taxon>Cirrhinus</taxon>
    </lineage>
</organism>
<keyword evidence="2" id="KW-1185">Reference proteome</keyword>
<proteinExistence type="predicted"/>
<dbReference type="PANTHER" id="PTHR47331">
    <property type="entry name" value="PHD-TYPE DOMAIN-CONTAINING PROTEIN"/>
    <property type="match status" value="1"/>
</dbReference>
<dbReference type="Pfam" id="PF05380">
    <property type="entry name" value="Peptidase_A17"/>
    <property type="match status" value="1"/>
</dbReference>
<name>A0ABD0NDH0_CIRMR</name>
<gene>
    <name evidence="1" type="ORF">M9458_047182</name>
</gene>
<dbReference type="InterPro" id="IPR008042">
    <property type="entry name" value="Retrotrans_Pao"/>
</dbReference>
<reference evidence="1 2" key="1">
    <citation type="submission" date="2024-05" db="EMBL/GenBank/DDBJ databases">
        <title>Genome sequencing and assembly of Indian major carp, Cirrhinus mrigala (Hamilton, 1822).</title>
        <authorList>
            <person name="Mohindra V."/>
            <person name="Chowdhury L.M."/>
            <person name="Lal K."/>
            <person name="Jena J.K."/>
        </authorList>
    </citation>
    <scope>NUCLEOTIDE SEQUENCE [LARGE SCALE GENOMIC DNA]</scope>
    <source>
        <strain evidence="1">CM1030</strain>
        <tissue evidence="1">Blood</tissue>
    </source>
</reference>
<feature type="non-terminal residue" evidence="1">
    <location>
        <position position="179"/>
    </location>
</feature>